<proteinExistence type="predicted"/>
<evidence type="ECO:0000313" key="3">
    <source>
        <dbReference type="EMBL" id="CAL1706385.1"/>
    </source>
</evidence>
<accession>A0ABP1DEW4</accession>
<organism evidence="3 4">
    <name type="scientific">Somion occarium</name>
    <dbReference type="NCBI Taxonomy" id="3059160"/>
    <lineage>
        <taxon>Eukaryota</taxon>
        <taxon>Fungi</taxon>
        <taxon>Dikarya</taxon>
        <taxon>Basidiomycota</taxon>
        <taxon>Agaricomycotina</taxon>
        <taxon>Agaricomycetes</taxon>
        <taxon>Polyporales</taxon>
        <taxon>Cerrenaceae</taxon>
        <taxon>Somion</taxon>
    </lineage>
</organism>
<dbReference type="Proteomes" id="UP001497453">
    <property type="component" value="Chromosome 4"/>
</dbReference>
<feature type="compositionally biased region" description="Low complexity" evidence="1">
    <location>
        <begin position="473"/>
        <end position="491"/>
    </location>
</feature>
<feature type="compositionally biased region" description="Basic and acidic residues" evidence="1">
    <location>
        <begin position="542"/>
        <end position="552"/>
    </location>
</feature>
<feature type="region of interest" description="Disordered" evidence="1">
    <location>
        <begin position="699"/>
        <end position="741"/>
    </location>
</feature>
<feature type="compositionally biased region" description="Low complexity" evidence="1">
    <location>
        <begin position="705"/>
        <end position="725"/>
    </location>
</feature>
<feature type="compositionally biased region" description="Polar residues" evidence="1">
    <location>
        <begin position="853"/>
        <end position="874"/>
    </location>
</feature>
<feature type="region of interest" description="Disordered" evidence="1">
    <location>
        <begin position="528"/>
        <end position="553"/>
    </location>
</feature>
<gene>
    <name evidence="3" type="ORF">GFSPODELE1_LOCUS5853</name>
</gene>
<feature type="compositionally biased region" description="Low complexity" evidence="1">
    <location>
        <begin position="647"/>
        <end position="669"/>
    </location>
</feature>
<evidence type="ECO:0000256" key="2">
    <source>
        <dbReference type="SAM" id="Phobius"/>
    </source>
</evidence>
<name>A0ABP1DEW4_9APHY</name>
<keyword evidence="4" id="KW-1185">Reference proteome</keyword>
<dbReference type="EMBL" id="OZ037947">
    <property type="protein sequence ID" value="CAL1706385.1"/>
    <property type="molecule type" value="Genomic_DNA"/>
</dbReference>
<evidence type="ECO:0000256" key="1">
    <source>
        <dbReference type="SAM" id="MobiDB-lite"/>
    </source>
</evidence>
<protein>
    <submittedName>
        <fullName evidence="3">Uncharacterized protein</fullName>
    </submittedName>
</protein>
<keyword evidence="2" id="KW-0472">Membrane</keyword>
<feature type="compositionally biased region" description="Polar residues" evidence="1">
    <location>
        <begin position="828"/>
        <end position="837"/>
    </location>
</feature>
<evidence type="ECO:0000313" key="4">
    <source>
        <dbReference type="Proteomes" id="UP001497453"/>
    </source>
</evidence>
<feature type="transmembrane region" description="Helical" evidence="2">
    <location>
        <begin position="330"/>
        <end position="353"/>
    </location>
</feature>
<dbReference type="Gene3D" id="2.60.120.260">
    <property type="entry name" value="Galactose-binding domain-like"/>
    <property type="match status" value="2"/>
</dbReference>
<feature type="region of interest" description="Disordered" evidence="1">
    <location>
        <begin position="777"/>
        <end position="874"/>
    </location>
</feature>
<sequence>MADRDSVSNTANSFIINIDDTSPTISYTPAQDINSSNGWIGYILDSRISDEPATSDGKSLHVTSLDGASLIVRWNGTAISLYGELTLSNNGAQQVDSVTYSISLDGTPTTNYGSFFSSPSDYANNILASFANLTYGLHTIELVMHNPEQVSDGSVLLQFDRAVLTSGVPPAFWDEATSGSSEISPTTSLFPDDGISFRGQWSFEPDLLPGHNDTFHTSKNVGDRALLSFNGTAISISGLTTTVSGSYNITLNGDAPVTLSAKSSFNVTTPTVLYYRTGLDPSVMHQLGIVNVGAPNDENSGFFAMGSVDVTAVGGDTGTTMSSSHLSRGAIAGIAVAASVAFLAIIALVIHCARRRRRAHRRKEELIVNPRLGPMRRLSFLARSIRSGRSGRSVHSAEGEKDIHFSSKAHDRMEGGVLDIRASKDIEEYVDDIEVARGIQEVTQVRHASKNSDGSFSIDLPELPQKGHVHGRSSQSQPASPVPSPRRGSPVSSPPTKPRGPRSMHSSLPIHQRDSSRGMLLAELYRAAVEESEPEPDGAAATRERRESDHLSPLRVNFEDEPYETTLQRREGRHASAGAVSLPQSLRLALSFGHVPNYDTMPAVPNVTVTHSTPVTPITPITPISPVVFASQDPHLSFLDLDSSASASLRSDARSTRQSRSNSTRSSSKSRYDNITVDYASLPLDHRISLGLSMAIGGGPTSSRPSLSPNISLQPISLPSSSSPQVPTSGIPEDASSPLDPEANTQTLDFLPSPTESIPYTVSDIHFRHSSYSTIDLSSESRRASANRLSGIQRSPHPPLPGSPTAAQAEPKPFIVQKLLGMAPAGSGPSTPYSSPITPGFGTAGPSRGDAGQSPTNATFTPPASAQSFRMQPR</sequence>
<reference evidence="4" key="1">
    <citation type="submission" date="2024-04" db="EMBL/GenBank/DDBJ databases">
        <authorList>
            <person name="Shaw F."/>
            <person name="Minotto A."/>
        </authorList>
    </citation>
    <scope>NUCLEOTIDE SEQUENCE [LARGE SCALE GENOMIC DNA]</scope>
</reference>
<keyword evidence="2" id="KW-1133">Transmembrane helix</keyword>
<feature type="region of interest" description="Disordered" evidence="1">
    <location>
        <begin position="647"/>
        <end position="670"/>
    </location>
</feature>
<feature type="region of interest" description="Disordered" evidence="1">
    <location>
        <begin position="446"/>
        <end position="516"/>
    </location>
</feature>
<keyword evidence="2" id="KW-0812">Transmembrane</keyword>